<protein>
    <submittedName>
        <fullName evidence="1">Uncharacterized protein</fullName>
    </submittedName>
</protein>
<accession>A0ACC2JHF4</accession>
<keyword evidence="2" id="KW-1185">Reference proteome</keyword>
<comment type="caution">
    <text evidence="1">The sequence shown here is derived from an EMBL/GenBank/DDBJ whole genome shotgun (WGS) entry which is preliminary data.</text>
</comment>
<dbReference type="EMBL" id="JAPUUL010001757">
    <property type="protein sequence ID" value="KAJ8126653.1"/>
    <property type="molecule type" value="Genomic_DNA"/>
</dbReference>
<reference evidence="1" key="1">
    <citation type="submission" date="2022-12" db="EMBL/GenBank/DDBJ databases">
        <title>Genome Sequence of Lasiodiplodia mahajangana.</title>
        <authorList>
            <person name="Buettner E."/>
        </authorList>
    </citation>
    <scope>NUCLEOTIDE SEQUENCE</scope>
    <source>
        <strain evidence="1">VT137</strain>
    </source>
</reference>
<gene>
    <name evidence="1" type="ORF">O1611_g6985</name>
</gene>
<evidence type="ECO:0000313" key="2">
    <source>
        <dbReference type="Proteomes" id="UP001153332"/>
    </source>
</evidence>
<evidence type="ECO:0000313" key="1">
    <source>
        <dbReference type="EMBL" id="KAJ8126653.1"/>
    </source>
</evidence>
<proteinExistence type="predicted"/>
<sequence length="745" mass="85090">MSDNQAESNQAVSNQVVGNRPQEDGQEADSLQVDSRQADSRPHSNLMLRWSDIDFERFTGDLLEGFARLSIANPNPDRFDLLPTELLVEIYNQLPTYDKLRLAYTYPHLFANSDRINVFYLDVLGQMRIPPHTRVGMEEEAERRPLLLAAIELGFSVDVIRNILDHYEAICRAEGIDFNILLNCSFPDKPEDISLPATPSSSDGDDDNMADDDDDEDLDRPPTHKREIWSPLHVAISHGLFDVAELLISRGANIHRVVDVLFGFEAEHRYQYQMLRTMTLIPMNPFHLALDAATNSWLNFTTIDPARDAEMRRLARRLGELTQRDVPFTAYQPDLQLASSDILSLIAGDIEEPYIVTEAHLIEMLESPEVGGIWALDRILTYSLRSRRPLPNLIRWLRAHHGYSPRYRGDTAFWFTLENLRNVENVVEVYRWDLQHGRFELRFNTMRIMQLVYQEQNFGLLQRLTQLIIGSDYDYGHQLLLWAALDVGSYTRVGQWLLEAITPYYSGRGLGPAIEGGNNDAAENNALVGNINRFLNNGAPRSDDLSLRRAIAYGNNHVVNQLLDNMHDEGLDIDGELFPPDQRYQSLIYGASRIDSRGFYGSALNTAIAERNWIDAANMLERGASPSRVRPNLRHRVRRLRSRFQRAHEFGPVLQANVPIPLGRTDNEVAEALSYVFDCMLDDPDHPVPEYARTLRYPLRDDDDPANDSENEEEPLRSIFSRQLKRDSENACAPDPNDPDIIDEL</sequence>
<dbReference type="Proteomes" id="UP001153332">
    <property type="component" value="Unassembled WGS sequence"/>
</dbReference>
<name>A0ACC2JHF4_9PEZI</name>
<organism evidence="1 2">
    <name type="scientific">Lasiodiplodia mahajangana</name>
    <dbReference type="NCBI Taxonomy" id="1108764"/>
    <lineage>
        <taxon>Eukaryota</taxon>
        <taxon>Fungi</taxon>
        <taxon>Dikarya</taxon>
        <taxon>Ascomycota</taxon>
        <taxon>Pezizomycotina</taxon>
        <taxon>Dothideomycetes</taxon>
        <taxon>Dothideomycetes incertae sedis</taxon>
        <taxon>Botryosphaeriales</taxon>
        <taxon>Botryosphaeriaceae</taxon>
        <taxon>Lasiodiplodia</taxon>
    </lineage>
</organism>